<reference evidence="1 2" key="1">
    <citation type="journal article" date="2016" name="Nat. Commun.">
        <title>Thousands of microbial genomes shed light on interconnected biogeochemical processes in an aquifer system.</title>
        <authorList>
            <person name="Anantharaman K."/>
            <person name="Brown C.T."/>
            <person name="Hug L.A."/>
            <person name="Sharon I."/>
            <person name="Castelle C.J."/>
            <person name="Probst A.J."/>
            <person name="Thomas B.C."/>
            <person name="Singh A."/>
            <person name="Wilkins M.J."/>
            <person name="Karaoz U."/>
            <person name="Brodie E.L."/>
            <person name="Williams K.H."/>
            <person name="Hubbard S.S."/>
            <person name="Banfield J.F."/>
        </authorList>
    </citation>
    <scope>NUCLEOTIDE SEQUENCE [LARGE SCALE GENOMIC DNA]</scope>
</reference>
<dbReference type="InterPro" id="IPR023168">
    <property type="entry name" value="GatB_Yqey_C_2"/>
</dbReference>
<dbReference type="SUPFAM" id="SSF89095">
    <property type="entry name" value="GatB/YqeY motif"/>
    <property type="match status" value="1"/>
</dbReference>
<gene>
    <name evidence="1" type="ORF">A2847_01425</name>
</gene>
<dbReference type="EMBL" id="MHQD01000034">
    <property type="protein sequence ID" value="OGZ95401.1"/>
    <property type="molecule type" value="Genomic_DNA"/>
</dbReference>
<dbReference type="PANTHER" id="PTHR28055:SF1">
    <property type="entry name" value="ALTERED INHERITANCE OF MITOCHONDRIA PROTEIN 41, MITOCHONDRIAL"/>
    <property type="match status" value="1"/>
</dbReference>
<dbReference type="InterPro" id="IPR019004">
    <property type="entry name" value="YqeY/Aim41"/>
</dbReference>
<sequence length="152" mass="17059">MGLQEQITEDIKHAFRNRDDLKLSALRMLSSAFHNRAIEKRGKGQGDELTQDELVVVLRSEVKKRRDAIVEFEKGSRPDLVEKEKKEFEVLEAYLPKEMDDDSLLSIARDAIKESGAASAKDFGRVMGAVMKRVGGQASGDRVSRAVKELLE</sequence>
<dbReference type="Pfam" id="PF09424">
    <property type="entry name" value="YqeY"/>
    <property type="match status" value="1"/>
</dbReference>
<dbReference type="AlphaFoldDB" id="A0A1G2KA38"/>
<dbReference type="Proteomes" id="UP000178574">
    <property type="component" value="Unassembled WGS sequence"/>
</dbReference>
<dbReference type="InterPro" id="IPR003789">
    <property type="entry name" value="Asn/Gln_tRNA_amidoTrase-B-like"/>
</dbReference>
<dbReference type="GO" id="GO:0016884">
    <property type="term" value="F:carbon-nitrogen ligase activity, with glutamine as amido-N-donor"/>
    <property type="evidence" value="ECO:0007669"/>
    <property type="project" value="InterPro"/>
</dbReference>
<evidence type="ECO:0000313" key="1">
    <source>
        <dbReference type="EMBL" id="OGZ95401.1"/>
    </source>
</evidence>
<proteinExistence type="predicted"/>
<organism evidence="1 2">
    <name type="scientific">Candidatus Sungbacteria bacterium RIFCSPHIGHO2_01_FULL_50_25</name>
    <dbReference type="NCBI Taxonomy" id="1802265"/>
    <lineage>
        <taxon>Bacteria</taxon>
        <taxon>Candidatus Sungiibacteriota</taxon>
    </lineage>
</organism>
<accession>A0A1G2KA38</accession>
<dbReference type="Gene3D" id="1.10.10.410">
    <property type="match status" value="1"/>
</dbReference>
<protein>
    <recommendedName>
        <fullName evidence="3">Glutamyl-tRNA amidotransferase</fullName>
    </recommendedName>
</protein>
<dbReference type="Gene3D" id="1.10.1510.10">
    <property type="entry name" value="Uncharacterised protein YqeY/AIM41 PF09424, N-terminal domain"/>
    <property type="match status" value="1"/>
</dbReference>
<dbReference type="InterPro" id="IPR042184">
    <property type="entry name" value="YqeY/Aim41_N"/>
</dbReference>
<dbReference type="PANTHER" id="PTHR28055">
    <property type="entry name" value="ALTERED INHERITANCE OF MITOCHONDRIA PROTEIN 41, MITOCHONDRIAL"/>
    <property type="match status" value="1"/>
</dbReference>
<name>A0A1G2KA38_9BACT</name>
<evidence type="ECO:0000313" key="2">
    <source>
        <dbReference type="Proteomes" id="UP000178574"/>
    </source>
</evidence>
<comment type="caution">
    <text evidence="1">The sequence shown here is derived from an EMBL/GenBank/DDBJ whole genome shotgun (WGS) entry which is preliminary data.</text>
</comment>
<evidence type="ECO:0008006" key="3">
    <source>
        <dbReference type="Google" id="ProtNLM"/>
    </source>
</evidence>